<evidence type="ECO:0000256" key="1">
    <source>
        <dbReference type="SAM" id="MobiDB-lite"/>
    </source>
</evidence>
<comment type="caution">
    <text evidence="2">The sequence shown here is derived from an EMBL/GenBank/DDBJ whole genome shotgun (WGS) entry which is preliminary data.</text>
</comment>
<proteinExistence type="predicted"/>
<dbReference type="Gene3D" id="3.90.960.10">
    <property type="entry name" value="YbaK/aminoacyl-tRNA synthetase-associated domain"/>
    <property type="match status" value="1"/>
</dbReference>
<organism evidence="2 3">
    <name type="scientific">Actinomadura fibrosa</name>
    <dbReference type="NCBI Taxonomy" id="111802"/>
    <lineage>
        <taxon>Bacteria</taxon>
        <taxon>Bacillati</taxon>
        <taxon>Actinomycetota</taxon>
        <taxon>Actinomycetes</taxon>
        <taxon>Streptosporangiales</taxon>
        <taxon>Thermomonosporaceae</taxon>
        <taxon>Actinomadura</taxon>
    </lineage>
</organism>
<dbReference type="EMBL" id="JBHTGP010000003">
    <property type="protein sequence ID" value="MFD0683965.1"/>
    <property type="molecule type" value="Genomic_DNA"/>
</dbReference>
<dbReference type="InterPro" id="IPR036754">
    <property type="entry name" value="YbaK/aa-tRNA-synt-asso_dom_sf"/>
</dbReference>
<name>A0ABW2XD09_9ACTN</name>
<gene>
    <name evidence="2" type="ORF">ACFQZM_05615</name>
</gene>
<keyword evidence="3" id="KW-1185">Reference proteome</keyword>
<evidence type="ECO:0000313" key="3">
    <source>
        <dbReference type="Proteomes" id="UP001597063"/>
    </source>
</evidence>
<dbReference type="Proteomes" id="UP001597063">
    <property type="component" value="Unassembled WGS sequence"/>
</dbReference>
<evidence type="ECO:0000313" key="2">
    <source>
        <dbReference type="EMBL" id="MFD0683965.1"/>
    </source>
</evidence>
<reference evidence="3" key="1">
    <citation type="journal article" date="2019" name="Int. J. Syst. Evol. Microbiol.">
        <title>The Global Catalogue of Microorganisms (GCM) 10K type strain sequencing project: providing services to taxonomists for standard genome sequencing and annotation.</title>
        <authorList>
            <consortium name="The Broad Institute Genomics Platform"/>
            <consortium name="The Broad Institute Genome Sequencing Center for Infectious Disease"/>
            <person name="Wu L."/>
            <person name="Ma J."/>
        </authorList>
    </citation>
    <scope>NUCLEOTIDE SEQUENCE [LARGE SCALE GENOMIC DNA]</scope>
    <source>
        <strain evidence="3">JCM 9371</strain>
    </source>
</reference>
<feature type="compositionally biased region" description="Low complexity" evidence="1">
    <location>
        <begin position="171"/>
        <end position="183"/>
    </location>
</feature>
<sequence>MKDALAIHRALLEWEAVHEIVRLPIAMAHADELPKALGLPPDRCLVTRVYACNDVVAGHRFLTGVVVEAGMRPSAEAVRLAVGARLIRPARPDLINTVTEYAANLVSPLLLPASMPLLIDRRIVDGLPGDDVVYTATGEPSTALGIRIRSLYELCHAKPVDLHYVPEEPADPAAPARSRSAAPESRHPVA</sequence>
<protein>
    <submittedName>
        <fullName evidence="2">Aminoacyl-tRNA deacylase</fullName>
    </submittedName>
</protein>
<accession>A0ABW2XD09</accession>
<dbReference type="RefSeq" id="WP_131754925.1">
    <property type="nucleotide sequence ID" value="NZ_CAACUY010000002.1"/>
</dbReference>
<feature type="region of interest" description="Disordered" evidence="1">
    <location>
        <begin position="166"/>
        <end position="190"/>
    </location>
</feature>
<dbReference type="SUPFAM" id="SSF55826">
    <property type="entry name" value="YbaK/ProRS associated domain"/>
    <property type="match status" value="1"/>
</dbReference>